<reference evidence="2 3" key="1">
    <citation type="submission" date="2024-01" db="EMBL/GenBank/DDBJ databases">
        <title>The genomes of 5 underutilized Papilionoideae crops provide insights into root nodulation and disease resistance.</title>
        <authorList>
            <person name="Yuan L."/>
        </authorList>
    </citation>
    <scope>NUCLEOTIDE SEQUENCE [LARGE SCALE GENOMIC DNA]</scope>
    <source>
        <strain evidence="2">LY-2023</strain>
        <tissue evidence="2">Leaf</tissue>
    </source>
</reference>
<proteinExistence type="predicted"/>
<dbReference type="AlphaFoldDB" id="A0AAN9ISS5"/>
<comment type="caution">
    <text evidence="2">The sequence shown here is derived from an EMBL/GenBank/DDBJ whole genome shotgun (WGS) entry which is preliminary data.</text>
</comment>
<feature type="transmembrane region" description="Helical" evidence="1">
    <location>
        <begin position="52"/>
        <end position="72"/>
    </location>
</feature>
<name>A0AAN9ISS5_CLITE</name>
<protein>
    <submittedName>
        <fullName evidence="2">Uncharacterized protein</fullName>
    </submittedName>
</protein>
<evidence type="ECO:0000313" key="3">
    <source>
        <dbReference type="Proteomes" id="UP001359559"/>
    </source>
</evidence>
<evidence type="ECO:0000313" key="2">
    <source>
        <dbReference type="EMBL" id="KAK7285640.1"/>
    </source>
</evidence>
<gene>
    <name evidence="2" type="ORF">RJT34_20417</name>
</gene>
<keyword evidence="1" id="KW-0812">Transmembrane</keyword>
<organism evidence="2 3">
    <name type="scientific">Clitoria ternatea</name>
    <name type="common">Butterfly pea</name>
    <dbReference type="NCBI Taxonomy" id="43366"/>
    <lineage>
        <taxon>Eukaryota</taxon>
        <taxon>Viridiplantae</taxon>
        <taxon>Streptophyta</taxon>
        <taxon>Embryophyta</taxon>
        <taxon>Tracheophyta</taxon>
        <taxon>Spermatophyta</taxon>
        <taxon>Magnoliopsida</taxon>
        <taxon>eudicotyledons</taxon>
        <taxon>Gunneridae</taxon>
        <taxon>Pentapetalae</taxon>
        <taxon>rosids</taxon>
        <taxon>fabids</taxon>
        <taxon>Fabales</taxon>
        <taxon>Fabaceae</taxon>
        <taxon>Papilionoideae</taxon>
        <taxon>50 kb inversion clade</taxon>
        <taxon>NPAAA clade</taxon>
        <taxon>indigoferoid/millettioid clade</taxon>
        <taxon>Phaseoleae</taxon>
        <taxon>Clitoria</taxon>
    </lineage>
</organism>
<dbReference type="Proteomes" id="UP001359559">
    <property type="component" value="Unassembled WGS sequence"/>
</dbReference>
<keyword evidence="3" id="KW-1185">Reference proteome</keyword>
<keyword evidence="1" id="KW-0472">Membrane</keyword>
<accession>A0AAN9ISS5</accession>
<keyword evidence="1" id="KW-1133">Transmembrane helix</keyword>
<dbReference type="EMBL" id="JAYKXN010000005">
    <property type="protein sequence ID" value="KAK7285640.1"/>
    <property type="molecule type" value="Genomic_DNA"/>
</dbReference>
<sequence length="93" mass="10666">MELFGCTTQTLEPFTVHTLSLFSFSSLLSGSEFQNPRLSRISRTHFQVKMKFNSKCTFPFLISFSFSFSLYLNAKNLHLHLHLTLSPLINAYG</sequence>
<evidence type="ECO:0000256" key="1">
    <source>
        <dbReference type="SAM" id="Phobius"/>
    </source>
</evidence>